<dbReference type="OrthoDB" id="1655812at2"/>
<dbReference type="InterPro" id="IPR025911">
    <property type="entry name" value="ToxN/AbiQ_toxin"/>
</dbReference>
<evidence type="ECO:0000313" key="2">
    <source>
        <dbReference type="Proteomes" id="UP000184389"/>
    </source>
</evidence>
<sequence length="190" mass="22716">MGKLMFYEVSNQYINYLKLFESKIPNINYDKNNKFVCGVVLSVDGFDYFAPISSFSKQQKTNILIKNSNGETISSIRFSFMIPIPKNEIKIKNFSKEEYKYRRLLLEEWQYCNSIKDKIISKANYIYKRYNSGYDKTLIKNCCDFKLLEEKCLEYQSYLQPIEEVAATKKIEDRDIEKENKNKNDWEIER</sequence>
<accession>A0A1M5U5M2</accession>
<keyword evidence="2" id="KW-1185">Reference proteome</keyword>
<dbReference type="Proteomes" id="UP000184389">
    <property type="component" value="Unassembled WGS sequence"/>
</dbReference>
<dbReference type="Pfam" id="PF13958">
    <property type="entry name" value="ToxN_toxin"/>
    <property type="match status" value="1"/>
</dbReference>
<reference evidence="1 2" key="1">
    <citation type="submission" date="2016-11" db="EMBL/GenBank/DDBJ databases">
        <authorList>
            <person name="Jaros S."/>
            <person name="Januszkiewicz K."/>
            <person name="Wedrychowicz H."/>
        </authorList>
    </citation>
    <scope>NUCLEOTIDE SEQUENCE [LARGE SCALE GENOMIC DNA]</scope>
    <source>
        <strain evidence="1 2">DSM 13106</strain>
    </source>
</reference>
<evidence type="ECO:0000313" key="1">
    <source>
        <dbReference type="EMBL" id="SHH58264.1"/>
    </source>
</evidence>
<dbReference type="InterPro" id="IPR053735">
    <property type="entry name" value="Type_III_TA_endoRNase"/>
</dbReference>
<dbReference type="GO" id="GO:0004521">
    <property type="term" value="F:RNA endonuclease activity"/>
    <property type="evidence" value="ECO:0007669"/>
    <property type="project" value="InterPro"/>
</dbReference>
<protein>
    <submittedName>
        <fullName evidence="1">Protein AbiQ</fullName>
    </submittedName>
</protein>
<dbReference type="RefSeq" id="WP_072743122.1">
    <property type="nucleotide sequence ID" value="NZ_FQXR01000003.1"/>
</dbReference>
<gene>
    <name evidence="1" type="ORF">SAMN02745180_00533</name>
</gene>
<name>A0A1M5U5M2_9FIRM</name>
<dbReference type="AlphaFoldDB" id="A0A1M5U5M2"/>
<dbReference type="EMBL" id="FQXR01000003">
    <property type="protein sequence ID" value="SHH58264.1"/>
    <property type="molecule type" value="Genomic_DNA"/>
</dbReference>
<organism evidence="1 2">
    <name type="scientific">Sporanaerobacter acetigenes DSM 13106</name>
    <dbReference type="NCBI Taxonomy" id="1123281"/>
    <lineage>
        <taxon>Bacteria</taxon>
        <taxon>Bacillati</taxon>
        <taxon>Bacillota</taxon>
        <taxon>Tissierellia</taxon>
        <taxon>Tissierellales</taxon>
        <taxon>Sporanaerobacteraceae</taxon>
        <taxon>Sporanaerobacter</taxon>
    </lineage>
</organism>
<dbReference type="GO" id="GO:0003723">
    <property type="term" value="F:RNA binding"/>
    <property type="evidence" value="ECO:0007669"/>
    <property type="project" value="InterPro"/>
</dbReference>
<dbReference type="Gene3D" id="3.10.129.130">
    <property type="match status" value="1"/>
</dbReference>
<proteinExistence type="predicted"/>